<evidence type="ECO:0000313" key="2">
    <source>
        <dbReference type="Proteomes" id="UP000032304"/>
    </source>
</evidence>
<accession>A0A0D2QQC1</accession>
<reference evidence="1 2" key="1">
    <citation type="journal article" date="2012" name="Nature">
        <title>Repeated polyploidization of Gossypium genomes and the evolution of spinnable cotton fibres.</title>
        <authorList>
            <person name="Paterson A.H."/>
            <person name="Wendel J.F."/>
            <person name="Gundlach H."/>
            <person name="Guo H."/>
            <person name="Jenkins J."/>
            <person name="Jin D."/>
            <person name="Llewellyn D."/>
            <person name="Showmaker K.C."/>
            <person name="Shu S."/>
            <person name="Udall J."/>
            <person name="Yoo M.J."/>
            <person name="Byers R."/>
            <person name="Chen W."/>
            <person name="Doron-Faigenboim A."/>
            <person name="Duke M.V."/>
            <person name="Gong L."/>
            <person name="Grimwood J."/>
            <person name="Grover C."/>
            <person name="Grupp K."/>
            <person name="Hu G."/>
            <person name="Lee T.H."/>
            <person name="Li J."/>
            <person name="Lin L."/>
            <person name="Liu T."/>
            <person name="Marler B.S."/>
            <person name="Page J.T."/>
            <person name="Roberts A.W."/>
            <person name="Romanel E."/>
            <person name="Sanders W.S."/>
            <person name="Szadkowski E."/>
            <person name="Tan X."/>
            <person name="Tang H."/>
            <person name="Xu C."/>
            <person name="Wang J."/>
            <person name="Wang Z."/>
            <person name="Zhang D."/>
            <person name="Zhang L."/>
            <person name="Ashrafi H."/>
            <person name="Bedon F."/>
            <person name="Bowers J.E."/>
            <person name="Brubaker C.L."/>
            <person name="Chee P.W."/>
            <person name="Das S."/>
            <person name="Gingle A.R."/>
            <person name="Haigler C.H."/>
            <person name="Harker D."/>
            <person name="Hoffmann L.V."/>
            <person name="Hovav R."/>
            <person name="Jones D.C."/>
            <person name="Lemke C."/>
            <person name="Mansoor S."/>
            <person name="ur Rahman M."/>
            <person name="Rainville L.N."/>
            <person name="Rambani A."/>
            <person name="Reddy U.K."/>
            <person name="Rong J.K."/>
            <person name="Saranga Y."/>
            <person name="Scheffler B.E."/>
            <person name="Scheffler J.A."/>
            <person name="Stelly D.M."/>
            <person name="Triplett B.A."/>
            <person name="Van Deynze A."/>
            <person name="Vaslin M.F."/>
            <person name="Waghmare V.N."/>
            <person name="Walford S.A."/>
            <person name="Wright R.J."/>
            <person name="Zaki E.A."/>
            <person name="Zhang T."/>
            <person name="Dennis E.S."/>
            <person name="Mayer K.F."/>
            <person name="Peterson D.G."/>
            <person name="Rokhsar D.S."/>
            <person name="Wang X."/>
            <person name="Schmutz J."/>
        </authorList>
    </citation>
    <scope>NUCLEOTIDE SEQUENCE [LARGE SCALE GENOMIC DNA]</scope>
</reference>
<gene>
    <name evidence="1" type="ORF">B456_009G295500</name>
</gene>
<protein>
    <submittedName>
        <fullName evidence="1">Uncharacterized protein</fullName>
    </submittedName>
</protein>
<dbReference type="OMA" id="CCWICDL"/>
<dbReference type="AlphaFoldDB" id="A0A0D2QQC1"/>
<evidence type="ECO:0000313" key="1">
    <source>
        <dbReference type="EMBL" id="KJB60227.1"/>
    </source>
</evidence>
<sequence>MAKQKIPDRTTEDKSKDELPACCPPVTKAKSGGRKRSCLEGCLFALCCCWLWEACCDL</sequence>
<dbReference type="Gramene" id="KJB60227">
    <property type="protein sequence ID" value="KJB60227"/>
    <property type="gene ID" value="B456_009G295500"/>
</dbReference>
<organism evidence="1 2">
    <name type="scientific">Gossypium raimondii</name>
    <name type="common">Peruvian cotton</name>
    <name type="synonym">Gossypium klotzschianum subsp. raimondii</name>
    <dbReference type="NCBI Taxonomy" id="29730"/>
    <lineage>
        <taxon>Eukaryota</taxon>
        <taxon>Viridiplantae</taxon>
        <taxon>Streptophyta</taxon>
        <taxon>Embryophyta</taxon>
        <taxon>Tracheophyta</taxon>
        <taxon>Spermatophyta</taxon>
        <taxon>Magnoliopsida</taxon>
        <taxon>eudicotyledons</taxon>
        <taxon>Gunneridae</taxon>
        <taxon>Pentapetalae</taxon>
        <taxon>rosids</taxon>
        <taxon>malvids</taxon>
        <taxon>Malvales</taxon>
        <taxon>Malvaceae</taxon>
        <taxon>Malvoideae</taxon>
        <taxon>Gossypium</taxon>
    </lineage>
</organism>
<proteinExistence type="predicted"/>
<name>A0A0D2QQC1_GOSRA</name>
<dbReference type="Proteomes" id="UP000032304">
    <property type="component" value="Chromosome 9"/>
</dbReference>
<dbReference type="EMBL" id="CM001748">
    <property type="protein sequence ID" value="KJB60227.1"/>
    <property type="molecule type" value="Genomic_DNA"/>
</dbReference>
<keyword evidence="2" id="KW-1185">Reference proteome</keyword>